<dbReference type="EMBL" id="JANRMS010005627">
    <property type="protein sequence ID" value="KAJ3501494.1"/>
    <property type="molecule type" value="Genomic_DNA"/>
</dbReference>
<proteinExistence type="predicted"/>
<reference evidence="1" key="1">
    <citation type="submission" date="2022-08" db="EMBL/GenBank/DDBJ databases">
        <title>Genome Sequence of Fusarium decemcellulare.</title>
        <authorList>
            <person name="Buettner E."/>
        </authorList>
    </citation>
    <scope>NUCLEOTIDE SEQUENCE</scope>
    <source>
        <strain evidence="1">Babe19</strain>
    </source>
</reference>
<gene>
    <name evidence="1" type="ORF">NM208_g16923</name>
</gene>
<name>A0ACC1RBD4_9HYPO</name>
<evidence type="ECO:0000313" key="2">
    <source>
        <dbReference type="Proteomes" id="UP001148629"/>
    </source>
</evidence>
<organism evidence="1 2">
    <name type="scientific">Fusarium decemcellulare</name>
    <dbReference type="NCBI Taxonomy" id="57161"/>
    <lineage>
        <taxon>Eukaryota</taxon>
        <taxon>Fungi</taxon>
        <taxon>Dikarya</taxon>
        <taxon>Ascomycota</taxon>
        <taxon>Pezizomycotina</taxon>
        <taxon>Sordariomycetes</taxon>
        <taxon>Hypocreomycetidae</taxon>
        <taxon>Hypocreales</taxon>
        <taxon>Nectriaceae</taxon>
        <taxon>Fusarium</taxon>
        <taxon>Fusarium decemcellulare species complex</taxon>
    </lineage>
</organism>
<sequence>MWMILRTTFTVSIEIRDPLVSQGTFVCTPLSLLLVVRGCFSELLVGLGELIKALLEAFSGLLSLLLFVAEEDPLDVDVARGFAGGNDVVDESRERGHGLERFNRANSTNLTYQSLLPFSG</sequence>
<dbReference type="Proteomes" id="UP001148629">
    <property type="component" value="Unassembled WGS sequence"/>
</dbReference>
<protein>
    <submittedName>
        <fullName evidence="1">Uncharacterized protein</fullName>
    </submittedName>
</protein>
<comment type="caution">
    <text evidence="1">The sequence shown here is derived from an EMBL/GenBank/DDBJ whole genome shotgun (WGS) entry which is preliminary data.</text>
</comment>
<keyword evidence="2" id="KW-1185">Reference proteome</keyword>
<accession>A0ACC1RBD4</accession>
<evidence type="ECO:0000313" key="1">
    <source>
        <dbReference type="EMBL" id="KAJ3501494.1"/>
    </source>
</evidence>